<dbReference type="InterPro" id="IPR027417">
    <property type="entry name" value="P-loop_NTPase"/>
</dbReference>
<gene>
    <name evidence="1" type="ORF">PDM28_17910</name>
</gene>
<sequence length="1106" mass="120319">MASNSRPLVQVASRFQRSVQLESDLGREDALDGYVLHGSGELALETTARYVSTSQQRAFTWTGPYGGGKSTLALALAQLTGGTPQVRKRAKVALGLSAADEVARAFGGRKAWAVIPLVGRRQSLESALSQAIDKYAPLRGAKRMREGVRDVVSELIKRAENPDVGGVLVILDEMGKLLEAAAAAGEDIYLLQELAEAASRCEGRLVIVGVLHQAFEQYVGRSHRGVQAEWAKVQGRFVDIPVVAGTDEVIGLIGGAIESEQDHPKSLKVSRSIADQIRLRRPSSPAALADALDACWPLHPVTAALLGPCSRRRFGQNERSVFGFLSSAEPLGFQEFLRGQTGEVAAVYSPARFWDYLRVNFEPAILASADGHRWAVASDAIERVEARFQEPHVALIKTIALIDMFRNGSGVAATNEVLQQSIPGHTAKDIAAALADLVMSSVAVYRKHLSAWAVYAGSDFDIEAAVEQVKGKRTLSIDQQFKQVGTLPALSARKHYFLSGTLRWFERVVATPKAAGEMLDSPRDSTAGRFILLVPDEETSPQALRDATVALAKRCQDSLSVIGVPKLHLGLAEQATELAALEQVAKATPQLDGDSVARREISARLEHARHSLDADLREAFSTATWHIGSDVLTSTVDDGLSPIASVVCDRAFARAPLVFSELVNRDTLSSNAAKAQRLLMHRMLSHADQRELGFEGYPAEAGLYHTILAPLQLHGPNGEAAGFRTLAQLEEMGGSSIIALWQDWKLQLVQSRSTLPLSALFETARRAPYGVRNGLIPIFALAFFLAHRSEITLYIDGIFTPEMSDADSDAWLQDAARIGWKWLHIDDSARKMLRQLARRLEPIADRPVQADPLDSARALVAWAFSLPTWTRKTVSVSEPARNVRSVLLRASDPLKTIFVDLPDALDLKPGKEIVDVIINVVNELDSAYERVLRKLGDQLLISLAHSGPLSRLRSRAKAIAGRTGDFRIDAFVSRLAEYDGLTPQNESLASLATNRAARDFTDQDIERAGIQLADWAFQFRRVELLASVQGRPSGRHALAVAFGSQKTVSATIDVADEDRELISQVRDVILAAAKRDGLSKELYLAALAEAGAMMLEDGMATEARNG</sequence>
<protein>
    <recommendedName>
        <fullName evidence="3">ATP-binding protein</fullName>
    </recommendedName>
</protein>
<keyword evidence="2" id="KW-1185">Reference proteome</keyword>
<proteinExistence type="predicted"/>
<organism evidence="1 2">
    <name type="scientific">Stenotrophomonas aracearum</name>
    <dbReference type="NCBI Taxonomy" id="3003272"/>
    <lineage>
        <taxon>Bacteria</taxon>
        <taxon>Pseudomonadati</taxon>
        <taxon>Pseudomonadota</taxon>
        <taxon>Gammaproteobacteria</taxon>
        <taxon>Lysobacterales</taxon>
        <taxon>Lysobacteraceae</taxon>
        <taxon>Stenotrophomonas</taxon>
    </lineage>
</organism>
<reference evidence="1 2" key="1">
    <citation type="submission" date="2022-12" db="EMBL/GenBank/DDBJ databases">
        <title>Two new species, Stenotrophomonas aracearum and Stenotrophomonas oahuensis, isolated from Anthurium (Araceae family) in Hawaii.</title>
        <authorList>
            <person name="Chunag S.C."/>
            <person name="Dobhal S."/>
            <person name="Alvarez A."/>
            <person name="Arif M."/>
        </authorList>
    </citation>
    <scope>NUCLEOTIDE SEQUENCE [LARGE SCALE GENOMIC DNA]</scope>
    <source>
        <strain evidence="1 2">A5588</strain>
    </source>
</reference>
<evidence type="ECO:0008006" key="3">
    <source>
        <dbReference type="Google" id="ProtNLM"/>
    </source>
</evidence>
<evidence type="ECO:0000313" key="2">
    <source>
        <dbReference type="Proteomes" id="UP001305421"/>
    </source>
</evidence>
<accession>A0ABY9YD29</accession>
<dbReference type="EMBL" id="CP115543">
    <property type="protein sequence ID" value="WNH48511.1"/>
    <property type="molecule type" value="Genomic_DNA"/>
</dbReference>
<dbReference type="Proteomes" id="UP001305421">
    <property type="component" value="Chromosome"/>
</dbReference>
<dbReference type="RefSeq" id="WP_311183070.1">
    <property type="nucleotide sequence ID" value="NZ_CP115543.1"/>
</dbReference>
<dbReference type="SUPFAM" id="SSF52540">
    <property type="entry name" value="P-loop containing nucleoside triphosphate hydrolases"/>
    <property type="match status" value="1"/>
</dbReference>
<name>A0ABY9YD29_9GAMM</name>
<evidence type="ECO:0000313" key="1">
    <source>
        <dbReference type="EMBL" id="WNH48511.1"/>
    </source>
</evidence>